<keyword evidence="5" id="KW-1185">Reference proteome</keyword>
<accession>F6FRP4</accession>
<dbReference type="Proteomes" id="UP000009236">
    <property type="component" value="Chromosome"/>
</dbReference>
<dbReference type="STRING" id="743718.Isova_0176"/>
<name>F6FRP4_ISOV2</name>
<dbReference type="eggNOG" id="COG3212">
    <property type="taxonomic scope" value="Bacteria"/>
</dbReference>
<dbReference type="KEGG" id="iva:Isova_0176"/>
<feature type="signal peptide" evidence="2">
    <location>
        <begin position="1"/>
        <end position="22"/>
    </location>
</feature>
<gene>
    <name evidence="4" type="ordered locus">Isova_0176</name>
</gene>
<reference evidence="4 5" key="1">
    <citation type="submission" date="2011-05" db="EMBL/GenBank/DDBJ databases">
        <title>Complete sequence of Isoptericola variabilis 225.</title>
        <authorList>
            <consortium name="US DOE Joint Genome Institute"/>
            <person name="Lucas S."/>
            <person name="Han J."/>
            <person name="Lapidus A."/>
            <person name="Cheng J.-F."/>
            <person name="Goodwin L."/>
            <person name="Pitluck S."/>
            <person name="Peters L."/>
            <person name="Mikhailova N."/>
            <person name="Zeytun A."/>
            <person name="Han C."/>
            <person name="Tapia R."/>
            <person name="Land M."/>
            <person name="Hauser L."/>
            <person name="Kyrpides N."/>
            <person name="Ivanova N."/>
            <person name="Pagani I."/>
            <person name="Siebers A."/>
            <person name="Allgaier M."/>
            <person name="Thelen M."/>
            <person name="Hugenholtz P."/>
            <person name="Gladden J."/>
            <person name="Woyke T."/>
        </authorList>
    </citation>
    <scope>NUCLEOTIDE SEQUENCE [LARGE SCALE GENOMIC DNA]</scope>
    <source>
        <strain evidence="5">225</strain>
    </source>
</reference>
<dbReference type="RefSeq" id="WP_013837380.1">
    <property type="nucleotide sequence ID" value="NC_015588.1"/>
</dbReference>
<evidence type="ECO:0000313" key="4">
    <source>
        <dbReference type="EMBL" id="AEG42985.1"/>
    </source>
</evidence>
<feature type="compositionally biased region" description="Low complexity" evidence="1">
    <location>
        <begin position="62"/>
        <end position="71"/>
    </location>
</feature>
<evidence type="ECO:0000313" key="5">
    <source>
        <dbReference type="Proteomes" id="UP000009236"/>
    </source>
</evidence>
<evidence type="ECO:0000259" key="3">
    <source>
        <dbReference type="Pfam" id="PF03413"/>
    </source>
</evidence>
<dbReference type="EMBL" id="CP002810">
    <property type="protein sequence ID" value="AEG42985.1"/>
    <property type="molecule type" value="Genomic_DNA"/>
</dbReference>
<dbReference type="HOGENOM" id="CLU_1353117_0_0_11"/>
<dbReference type="PROSITE" id="PS51257">
    <property type="entry name" value="PROKAR_LIPOPROTEIN"/>
    <property type="match status" value="1"/>
</dbReference>
<dbReference type="InterPro" id="IPR025711">
    <property type="entry name" value="PepSY"/>
</dbReference>
<dbReference type="Gene3D" id="3.10.450.40">
    <property type="match status" value="1"/>
</dbReference>
<feature type="region of interest" description="Disordered" evidence="1">
    <location>
        <begin position="22"/>
        <end position="71"/>
    </location>
</feature>
<keyword evidence="2" id="KW-0732">Signal</keyword>
<proteinExistence type="predicted"/>
<feature type="chain" id="PRO_5038943947" evidence="2">
    <location>
        <begin position="23"/>
        <end position="202"/>
    </location>
</feature>
<protein>
    <submittedName>
        <fullName evidence="4">Propeptide PepSY amd peptidase M4</fullName>
    </submittedName>
</protein>
<feature type="domain" description="PepSY" evidence="3">
    <location>
        <begin position="146"/>
        <end position="201"/>
    </location>
</feature>
<evidence type="ECO:0000256" key="2">
    <source>
        <dbReference type="SAM" id="SignalP"/>
    </source>
</evidence>
<dbReference type="AlphaFoldDB" id="F6FRP4"/>
<organism evidence="5">
    <name type="scientific">Isoptericola variabilis (strain 225)</name>
    <dbReference type="NCBI Taxonomy" id="743718"/>
    <lineage>
        <taxon>Bacteria</taxon>
        <taxon>Bacillati</taxon>
        <taxon>Actinomycetota</taxon>
        <taxon>Actinomycetes</taxon>
        <taxon>Micrococcales</taxon>
        <taxon>Promicromonosporaceae</taxon>
        <taxon>Isoptericola</taxon>
    </lineage>
</organism>
<dbReference type="Pfam" id="PF03413">
    <property type="entry name" value="PepSY"/>
    <property type="match status" value="1"/>
</dbReference>
<evidence type="ECO:0000256" key="1">
    <source>
        <dbReference type="SAM" id="MobiDB-lite"/>
    </source>
</evidence>
<sequence>MRTRIATPALALALGLTLAACGQGDGNEATPGEGDHLAGSPGGNRTALPSDDATQVSPQPSDDASAAGGGDDATAAALAAITAAEDQAGGTAFAVDDADENDTWEVKVRVGDASQEVEVDADGQVVSTEDGDLDDGDRQALDGAQVTLAEAIESALAEGNGTLDDAELDDEDDTYFWAVTVDEDGDDVDYRVDLASGEVTRD</sequence>